<evidence type="ECO:0000256" key="6">
    <source>
        <dbReference type="ARBA" id="ARBA00023136"/>
    </source>
</evidence>
<dbReference type="InterPro" id="IPR050925">
    <property type="entry name" value="Rhomboid_protease_S54"/>
</dbReference>
<feature type="transmembrane region" description="Helical" evidence="7">
    <location>
        <begin position="6"/>
        <end position="24"/>
    </location>
</feature>
<dbReference type="GO" id="GO:0006508">
    <property type="term" value="P:proteolysis"/>
    <property type="evidence" value="ECO:0007669"/>
    <property type="project" value="UniProtKB-KW"/>
</dbReference>
<feature type="transmembrane region" description="Helical" evidence="7">
    <location>
        <begin position="45"/>
        <end position="69"/>
    </location>
</feature>
<dbReference type="Pfam" id="PF01694">
    <property type="entry name" value="Rhomboid"/>
    <property type="match status" value="1"/>
</dbReference>
<evidence type="ECO:0000256" key="3">
    <source>
        <dbReference type="ARBA" id="ARBA00022692"/>
    </source>
</evidence>
<dbReference type="AlphaFoldDB" id="A0A5J4IZM7"/>
<keyword evidence="3 7" id="KW-0812">Transmembrane</keyword>
<name>A0A5J4IZM7_9FLAO</name>
<dbReference type="OrthoDB" id="9813074at2"/>
<feature type="transmembrane region" description="Helical" evidence="7">
    <location>
        <begin position="133"/>
        <end position="153"/>
    </location>
</feature>
<gene>
    <name evidence="9" type="ORF">ULMA_11860</name>
</gene>
<reference evidence="9 10" key="1">
    <citation type="submission" date="2019-08" db="EMBL/GenBank/DDBJ databases">
        <title>Draft genome sequence of Ulvibacter marinus type strain NBRC 109484.</title>
        <authorList>
            <person name="Kawano K."/>
            <person name="Ushijima N."/>
            <person name="Kihara M."/>
            <person name="Itoh H."/>
        </authorList>
    </citation>
    <scope>NUCLEOTIDE SEQUENCE [LARGE SCALE GENOMIC DNA]</scope>
    <source>
        <strain evidence="9 10">NBRC 109484</strain>
    </source>
</reference>
<proteinExistence type="inferred from homology"/>
<keyword evidence="6 7" id="KW-0472">Membrane</keyword>
<comment type="caution">
    <text evidence="9">The sequence shown here is derived from an EMBL/GenBank/DDBJ whole genome shotgun (WGS) entry which is preliminary data.</text>
</comment>
<evidence type="ECO:0000256" key="7">
    <source>
        <dbReference type="SAM" id="Phobius"/>
    </source>
</evidence>
<comment type="similarity">
    <text evidence="2">Belongs to the peptidase S54 family.</text>
</comment>
<dbReference type="RefSeq" id="WP_151673155.1">
    <property type="nucleotide sequence ID" value="NZ_BKCG01000002.1"/>
</dbReference>
<evidence type="ECO:0000313" key="9">
    <source>
        <dbReference type="EMBL" id="GER59078.1"/>
    </source>
</evidence>
<dbReference type="InterPro" id="IPR035952">
    <property type="entry name" value="Rhomboid-like_sf"/>
</dbReference>
<evidence type="ECO:0000313" key="10">
    <source>
        <dbReference type="Proteomes" id="UP000326509"/>
    </source>
</evidence>
<evidence type="ECO:0000256" key="4">
    <source>
        <dbReference type="ARBA" id="ARBA00022801"/>
    </source>
</evidence>
<evidence type="ECO:0000259" key="8">
    <source>
        <dbReference type="Pfam" id="PF01694"/>
    </source>
</evidence>
<feature type="transmembrane region" description="Helical" evidence="7">
    <location>
        <begin position="108"/>
        <end position="127"/>
    </location>
</feature>
<sequence>MLNMNIATIVIIVANVLISIKGFNDFEFFEKYKFNVGAIKRGEQIRMITSGFLHANFNHLLFNMLTLFFFAPIVIAYLGTVIFVIIYLASLALGSIVSLYFHQKEYNYSAIGASGAVMGILYSAILFEPMMRINFIIPAWVFGIGYLGYSVWAMKQNSDNVGHDAHIGGAIGGYILTIAFAPSLLQTSLWLVGVLALPVIVLFVMHKSGKI</sequence>
<feature type="transmembrane region" description="Helical" evidence="7">
    <location>
        <begin position="75"/>
        <end position="101"/>
    </location>
</feature>
<dbReference type="PANTHER" id="PTHR43731">
    <property type="entry name" value="RHOMBOID PROTEASE"/>
    <property type="match status" value="1"/>
</dbReference>
<dbReference type="GO" id="GO:0004252">
    <property type="term" value="F:serine-type endopeptidase activity"/>
    <property type="evidence" value="ECO:0007669"/>
    <property type="project" value="InterPro"/>
</dbReference>
<accession>A0A5J4IZM7</accession>
<keyword evidence="5 7" id="KW-1133">Transmembrane helix</keyword>
<dbReference type="GO" id="GO:0016020">
    <property type="term" value="C:membrane"/>
    <property type="evidence" value="ECO:0007669"/>
    <property type="project" value="UniProtKB-SubCell"/>
</dbReference>
<protein>
    <submittedName>
        <fullName evidence="9">Rhomboid family intramembrane serine protease</fullName>
    </submittedName>
</protein>
<evidence type="ECO:0000256" key="5">
    <source>
        <dbReference type="ARBA" id="ARBA00022989"/>
    </source>
</evidence>
<dbReference type="EMBL" id="BKCG01000002">
    <property type="protein sequence ID" value="GER59078.1"/>
    <property type="molecule type" value="Genomic_DNA"/>
</dbReference>
<evidence type="ECO:0000256" key="1">
    <source>
        <dbReference type="ARBA" id="ARBA00004141"/>
    </source>
</evidence>
<dbReference type="Gene3D" id="1.20.1540.10">
    <property type="entry name" value="Rhomboid-like"/>
    <property type="match status" value="1"/>
</dbReference>
<dbReference type="Proteomes" id="UP000326509">
    <property type="component" value="Unassembled WGS sequence"/>
</dbReference>
<feature type="transmembrane region" description="Helical" evidence="7">
    <location>
        <begin position="165"/>
        <end position="182"/>
    </location>
</feature>
<organism evidence="9 10">
    <name type="scientific">Patiriisocius marinus</name>
    <dbReference type="NCBI Taxonomy" id="1397112"/>
    <lineage>
        <taxon>Bacteria</taxon>
        <taxon>Pseudomonadati</taxon>
        <taxon>Bacteroidota</taxon>
        <taxon>Flavobacteriia</taxon>
        <taxon>Flavobacteriales</taxon>
        <taxon>Flavobacteriaceae</taxon>
        <taxon>Patiriisocius</taxon>
    </lineage>
</organism>
<evidence type="ECO:0000256" key="2">
    <source>
        <dbReference type="ARBA" id="ARBA00009045"/>
    </source>
</evidence>
<keyword evidence="9" id="KW-0645">Protease</keyword>
<feature type="transmembrane region" description="Helical" evidence="7">
    <location>
        <begin position="188"/>
        <end position="205"/>
    </location>
</feature>
<dbReference type="SUPFAM" id="SSF144091">
    <property type="entry name" value="Rhomboid-like"/>
    <property type="match status" value="1"/>
</dbReference>
<dbReference type="PANTHER" id="PTHR43731:SF14">
    <property type="entry name" value="PRESENILIN-ASSOCIATED RHOMBOID-LIKE PROTEIN, MITOCHONDRIAL"/>
    <property type="match status" value="1"/>
</dbReference>
<dbReference type="InterPro" id="IPR022764">
    <property type="entry name" value="Peptidase_S54_rhomboid_dom"/>
</dbReference>
<keyword evidence="4" id="KW-0378">Hydrolase</keyword>
<comment type="subcellular location">
    <subcellularLocation>
        <location evidence="1">Membrane</location>
        <topology evidence="1">Multi-pass membrane protein</topology>
    </subcellularLocation>
</comment>
<feature type="domain" description="Peptidase S54 rhomboid" evidence="8">
    <location>
        <begin position="42"/>
        <end position="180"/>
    </location>
</feature>
<keyword evidence="10" id="KW-1185">Reference proteome</keyword>